<dbReference type="SMART" id="SM00404">
    <property type="entry name" value="PTPc_motif"/>
    <property type="match status" value="1"/>
</dbReference>
<evidence type="ECO:0000259" key="5">
    <source>
        <dbReference type="PROSITE" id="PS50056"/>
    </source>
</evidence>
<dbReference type="PROSITE" id="PS50056">
    <property type="entry name" value="TYR_PHOSPHATASE_2"/>
    <property type="match status" value="1"/>
</dbReference>
<comment type="caution">
    <text evidence="6">The sequence shown here is derived from an EMBL/GenBank/DDBJ whole genome shotgun (WGS) entry which is preliminary data.</text>
</comment>
<dbReference type="PANTHER" id="PTHR46957:SF10">
    <property type="entry name" value="PROTEIN TYROSINE PHOSPHATASE, RECEPTOR TYPE, H"/>
    <property type="match status" value="1"/>
</dbReference>
<name>A0ABN9ML73_9NEOB</name>
<dbReference type="InterPro" id="IPR029021">
    <property type="entry name" value="Prot-tyrosine_phosphatase-like"/>
</dbReference>
<dbReference type="SUPFAM" id="SSF52799">
    <property type="entry name" value="(Phosphotyrosine protein) phosphatases II"/>
    <property type="match status" value="1"/>
</dbReference>
<evidence type="ECO:0000313" key="7">
    <source>
        <dbReference type="Proteomes" id="UP001176940"/>
    </source>
</evidence>
<gene>
    <name evidence="6" type="ORF">RIMI_LOCUS22260988</name>
</gene>
<evidence type="ECO:0000256" key="1">
    <source>
        <dbReference type="ARBA" id="ARBA00022692"/>
    </source>
</evidence>
<evidence type="ECO:0000259" key="4">
    <source>
        <dbReference type="PROSITE" id="PS50055"/>
    </source>
</evidence>
<keyword evidence="1" id="KW-0812">Transmembrane</keyword>
<organism evidence="6 7">
    <name type="scientific">Ranitomeya imitator</name>
    <name type="common">mimic poison frog</name>
    <dbReference type="NCBI Taxonomy" id="111125"/>
    <lineage>
        <taxon>Eukaryota</taxon>
        <taxon>Metazoa</taxon>
        <taxon>Chordata</taxon>
        <taxon>Craniata</taxon>
        <taxon>Vertebrata</taxon>
        <taxon>Euteleostomi</taxon>
        <taxon>Amphibia</taxon>
        <taxon>Batrachia</taxon>
        <taxon>Anura</taxon>
        <taxon>Neobatrachia</taxon>
        <taxon>Hyloidea</taxon>
        <taxon>Dendrobatidae</taxon>
        <taxon>Dendrobatinae</taxon>
        <taxon>Ranitomeya</taxon>
    </lineage>
</organism>
<dbReference type="InterPro" id="IPR000387">
    <property type="entry name" value="Tyr_Pase_dom"/>
</dbReference>
<dbReference type="Proteomes" id="UP001176940">
    <property type="component" value="Unassembled WGS sequence"/>
</dbReference>
<keyword evidence="2" id="KW-0472">Membrane</keyword>
<keyword evidence="2" id="KW-1133">Transmembrane helix</keyword>
<proteinExistence type="predicted"/>
<dbReference type="PANTHER" id="PTHR46957">
    <property type="entry name" value="CYTOKINE RECEPTOR"/>
    <property type="match status" value="1"/>
</dbReference>
<dbReference type="InterPro" id="IPR000242">
    <property type="entry name" value="PTP_cat"/>
</dbReference>
<reference evidence="6" key="1">
    <citation type="submission" date="2023-07" db="EMBL/GenBank/DDBJ databases">
        <authorList>
            <person name="Stuckert A."/>
        </authorList>
    </citation>
    <scope>NUCLEOTIDE SEQUENCE</scope>
</reference>
<evidence type="ECO:0000313" key="6">
    <source>
        <dbReference type="EMBL" id="CAJ0967507.1"/>
    </source>
</evidence>
<dbReference type="InterPro" id="IPR050713">
    <property type="entry name" value="RTP_Phos/Ushers"/>
</dbReference>
<dbReference type="Gene3D" id="3.90.190.10">
    <property type="entry name" value="Protein tyrosine phosphatase superfamily"/>
    <property type="match status" value="1"/>
</dbReference>
<protein>
    <submittedName>
        <fullName evidence="6">Uncharacterized protein</fullName>
    </submittedName>
</protein>
<keyword evidence="7" id="KW-1185">Reference proteome</keyword>
<dbReference type="PROSITE" id="PS50055">
    <property type="entry name" value="TYR_PHOSPHATASE_PTP"/>
    <property type="match status" value="1"/>
</dbReference>
<dbReference type="PROSITE" id="PS00383">
    <property type="entry name" value="TYR_PHOSPHATASE_1"/>
    <property type="match status" value="1"/>
</dbReference>
<keyword evidence="3" id="KW-0325">Glycoprotein</keyword>
<accession>A0ABN9ML73</accession>
<sequence>MLRTKKCHQIRQFHFTEWHENGEMDNREALIHFVREVQEYKKENSSNCPTLVHCRTGTVRSGIFIALYCIINQQECGNKVDVYGTVQKMHLHRPLMVETEDQYIFLHHCALDVVKGKKNVNAEEKRQENTEERVYEQIPNTFSKVQTRQSEELYERTLQI</sequence>
<evidence type="ECO:0000256" key="2">
    <source>
        <dbReference type="ARBA" id="ARBA00022989"/>
    </source>
</evidence>
<feature type="domain" description="Tyrosine specific protein phosphatases" evidence="5">
    <location>
        <begin position="31"/>
        <end position="104"/>
    </location>
</feature>
<dbReference type="EMBL" id="CAUEEQ010078357">
    <property type="protein sequence ID" value="CAJ0967507.1"/>
    <property type="molecule type" value="Genomic_DNA"/>
</dbReference>
<dbReference type="PRINTS" id="PR00700">
    <property type="entry name" value="PRTYPHPHTASE"/>
</dbReference>
<feature type="domain" description="Tyrosine-protein phosphatase" evidence="4">
    <location>
        <begin position="1"/>
        <end position="113"/>
    </location>
</feature>
<dbReference type="Pfam" id="PF00102">
    <property type="entry name" value="Y_phosphatase"/>
    <property type="match status" value="1"/>
</dbReference>
<evidence type="ECO:0000256" key="3">
    <source>
        <dbReference type="ARBA" id="ARBA00023180"/>
    </source>
</evidence>
<dbReference type="InterPro" id="IPR003595">
    <property type="entry name" value="Tyr_Pase_cat"/>
</dbReference>
<dbReference type="InterPro" id="IPR016130">
    <property type="entry name" value="Tyr_Pase_AS"/>
</dbReference>